<dbReference type="EMBL" id="OW152819">
    <property type="protein sequence ID" value="CAH2072943.1"/>
    <property type="molecule type" value="Genomic_DNA"/>
</dbReference>
<keyword evidence="7" id="KW-0915">Sodium</keyword>
<keyword evidence="3 12" id="KW-0813">Transport</keyword>
<dbReference type="Gene3D" id="2.60.470.10">
    <property type="entry name" value="Acid-sensing ion channels like domains"/>
    <property type="match status" value="1"/>
</dbReference>
<keyword evidence="4 12" id="KW-0894">Sodium channel</keyword>
<keyword evidence="8 12" id="KW-0406">Ion transport</keyword>
<evidence type="ECO:0000256" key="7">
    <source>
        <dbReference type="ARBA" id="ARBA00023053"/>
    </source>
</evidence>
<keyword evidence="11 12" id="KW-0407">Ion channel</keyword>
<protein>
    <submittedName>
        <fullName evidence="13">Uncharacterized protein</fullName>
    </submittedName>
</protein>
<dbReference type="Proteomes" id="UP000837857">
    <property type="component" value="Chromosome 7"/>
</dbReference>
<keyword evidence="5 12" id="KW-0812">Transmembrane</keyword>
<dbReference type="InterPro" id="IPR001873">
    <property type="entry name" value="ENaC"/>
</dbReference>
<dbReference type="PANTHER" id="PTHR11690:SF288">
    <property type="entry name" value="AMILORIDE-SENSITIVE NA+ CHANNEL-RELATED"/>
    <property type="match status" value="1"/>
</dbReference>
<accession>A0ABN8IZK0</accession>
<dbReference type="PANTHER" id="PTHR11690">
    <property type="entry name" value="AMILORIDE-SENSITIVE SODIUM CHANNEL-RELATED"/>
    <property type="match status" value="1"/>
</dbReference>
<evidence type="ECO:0000256" key="1">
    <source>
        <dbReference type="ARBA" id="ARBA00004141"/>
    </source>
</evidence>
<evidence type="ECO:0000256" key="2">
    <source>
        <dbReference type="ARBA" id="ARBA00007193"/>
    </source>
</evidence>
<evidence type="ECO:0000256" key="10">
    <source>
        <dbReference type="ARBA" id="ARBA00023201"/>
    </source>
</evidence>
<sequence length="363" mass="40964">MSVSTRGSEHVTTCFDLLHFDRLFGGGGAMASSSPEDEEALLCDELKELHSPSGAATDTLSSLGSICDSARKDSDLEKGRVEETDVLKGKWCTIKEYLKDYTVNSNLHGLRYIGDKERTTVEKLFWLFMFICCLVFCARSINSAYTKWNESPLIVSFSENPTPVWEIPYPAVTVCLETKSMQTRFNFTKYFHLYTNNITYVKLTEEERHMYEDISLVCDDHLAPLSGRKFSNGNTTVANLKRVSPNAADIFFGCKWKDVPVYNCVDLFSPILTEVGSCYTFNTMGAEEILRIENLHTEYKYLETSNSSRGWTLEEGYPPFTPVQTYPYRGSGYGAKGVLIFLLKTNDVDLDNLCKGPVQGFKV</sequence>
<reference evidence="13" key="1">
    <citation type="submission" date="2022-03" db="EMBL/GenBank/DDBJ databases">
        <authorList>
            <person name="Martin H S."/>
        </authorList>
    </citation>
    <scope>NUCLEOTIDE SEQUENCE</scope>
</reference>
<evidence type="ECO:0000256" key="4">
    <source>
        <dbReference type="ARBA" id="ARBA00022461"/>
    </source>
</evidence>
<keyword evidence="9" id="KW-0472">Membrane</keyword>
<name>A0ABN8IZK0_9NEOP</name>
<keyword evidence="6" id="KW-1133">Transmembrane helix</keyword>
<evidence type="ECO:0000256" key="12">
    <source>
        <dbReference type="RuleBase" id="RU000679"/>
    </source>
</evidence>
<gene>
    <name evidence="13" type="ORF">IPOD504_LOCUS15408</name>
</gene>
<comment type="subcellular location">
    <subcellularLocation>
        <location evidence="1">Membrane</location>
        <topology evidence="1">Multi-pass membrane protein</topology>
    </subcellularLocation>
</comment>
<evidence type="ECO:0000256" key="9">
    <source>
        <dbReference type="ARBA" id="ARBA00023136"/>
    </source>
</evidence>
<evidence type="ECO:0000313" key="13">
    <source>
        <dbReference type="EMBL" id="CAH2072943.1"/>
    </source>
</evidence>
<keyword evidence="14" id="KW-1185">Reference proteome</keyword>
<dbReference type="Pfam" id="PF00858">
    <property type="entry name" value="ASC"/>
    <property type="match status" value="1"/>
</dbReference>
<evidence type="ECO:0000256" key="6">
    <source>
        <dbReference type="ARBA" id="ARBA00022989"/>
    </source>
</evidence>
<evidence type="ECO:0000256" key="8">
    <source>
        <dbReference type="ARBA" id="ARBA00023065"/>
    </source>
</evidence>
<proteinExistence type="inferred from homology"/>
<evidence type="ECO:0000256" key="5">
    <source>
        <dbReference type="ARBA" id="ARBA00022692"/>
    </source>
</evidence>
<evidence type="ECO:0000256" key="11">
    <source>
        <dbReference type="ARBA" id="ARBA00023303"/>
    </source>
</evidence>
<keyword evidence="10 12" id="KW-0739">Sodium transport</keyword>
<evidence type="ECO:0000256" key="3">
    <source>
        <dbReference type="ARBA" id="ARBA00022448"/>
    </source>
</evidence>
<evidence type="ECO:0000313" key="14">
    <source>
        <dbReference type="Proteomes" id="UP000837857"/>
    </source>
</evidence>
<organism evidence="13 14">
    <name type="scientific">Iphiclides podalirius</name>
    <name type="common">scarce swallowtail</name>
    <dbReference type="NCBI Taxonomy" id="110791"/>
    <lineage>
        <taxon>Eukaryota</taxon>
        <taxon>Metazoa</taxon>
        <taxon>Ecdysozoa</taxon>
        <taxon>Arthropoda</taxon>
        <taxon>Hexapoda</taxon>
        <taxon>Insecta</taxon>
        <taxon>Pterygota</taxon>
        <taxon>Neoptera</taxon>
        <taxon>Endopterygota</taxon>
        <taxon>Lepidoptera</taxon>
        <taxon>Glossata</taxon>
        <taxon>Ditrysia</taxon>
        <taxon>Papilionoidea</taxon>
        <taxon>Papilionidae</taxon>
        <taxon>Papilioninae</taxon>
        <taxon>Iphiclides</taxon>
    </lineage>
</organism>
<comment type="similarity">
    <text evidence="2 12">Belongs to the amiloride-sensitive sodium channel (TC 1.A.6) family.</text>
</comment>
<feature type="non-terminal residue" evidence="13">
    <location>
        <position position="1"/>
    </location>
</feature>